<feature type="region of interest" description="Disordered" evidence="1">
    <location>
        <begin position="211"/>
        <end position="343"/>
    </location>
</feature>
<comment type="caution">
    <text evidence="2">The sequence shown here is derived from an EMBL/GenBank/DDBJ whole genome shotgun (WGS) entry which is preliminary data.</text>
</comment>
<proteinExistence type="predicted"/>
<feature type="non-terminal residue" evidence="2">
    <location>
        <position position="1"/>
    </location>
</feature>
<evidence type="ECO:0000256" key="1">
    <source>
        <dbReference type="SAM" id="MobiDB-lite"/>
    </source>
</evidence>
<feature type="compositionally biased region" description="Acidic residues" evidence="1">
    <location>
        <begin position="270"/>
        <end position="279"/>
    </location>
</feature>
<evidence type="ECO:0000313" key="2">
    <source>
        <dbReference type="EMBL" id="CAK0881600.1"/>
    </source>
</evidence>
<feature type="compositionally biased region" description="Polar residues" evidence="1">
    <location>
        <begin position="294"/>
        <end position="307"/>
    </location>
</feature>
<organism evidence="2 3">
    <name type="scientific">Prorocentrum cordatum</name>
    <dbReference type="NCBI Taxonomy" id="2364126"/>
    <lineage>
        <taxon>Eukaryota</taxon>
        <taxon>Sar</taxon>
        <taxon>Alveolata</taxon>
        <taxon>Dinophyceae</taxon>
        <taxon>Prorocentrales</taxon>
        <taxon>Prorocentraceae</taxon>
        <taxon>Prorocentrum</taxon>
    </lineage>
</organism>
<dbReference type="EMBL" id="CAUYUJ010018206">
    <property type="protein sequence ID" value="CAK0881600.1"/>
    <property type="molecule type" value="Genomic_DNA"/>
</dbReference>
<protein>
    <submittedName>
        <fullName evidence="2">Uncharacterized protein</fullName>
    </submittedName>
</protein>
<accession>A0ABN9W639</accession>
<gene>
    <name evidence="2" type="ORF">PCOR1329_LOCUS64392</name>
</gene>
<evidence type="ECO:0000313" key="3">
    <source>
        <dbReference type="Proteomes" id="UP001189429"/>
    </source>
</evidence>
<keyword evidence="3" id="KW-1185">Reference proteome</keyword>
<sequence length="621" mass="67235">DRHKTFVDDVFIATARVGEGGKAEEAFECFGCTDCVDFASRNLPGRAFADVVRDKKEDENFAQEVDGAMNIGESDEAPFGIEAGEGSQIGGTLFEDYLAPNHHQVVSTWKKTPKQLCLRPLKWRGRNGVETTVYPIKENDNSWPRLRLYSESFDYAMQNLMQNGMGCFASQPDRVMTAQARDTSNPRRAFSTIRLPTVGAVNDRSAELGGGRVQLTDFSPRAAGRVRVSEVPPTPAPSPRGSGAWVQSGSGSGNPPALAIGDVPDHEREEGVEDDDEDIEVPRDAAACYADSAVSGTRRTPQPSPTSERGPRTPGSLLRGSSGTVLPPGGRHGIPSEIQNTPNEFQKGTPEYWIHDLNLTCVMAGAKLGQGPHQLEARLPSSTKAAVFVEEVLISYLIPLILGDAPMERQVLDFIETALVFFQLPEECDISEECAQAIVEVKQICEAIQTAASKTIGKSAQKDTYADIGTLQAAGGKAGATDAWAQVGAALGQSPHWKTLLKNVISREKVYLELAPLVAQDLSEVEALSKTMDVNAFPVRAKSLIDRLPNYIARLGAEPIQMLETSLVQVIHKAATAVLEKDFPGDTANDPTRYHALLESYSEVVEKVYQVCQSIIAISVV</sequence>
<reference evidence="2" key="1">
    <citation type="submission" date="2023-10" db="EMBL/GenBank/DDBJ databases">
        <authorList>
            <person name="Chen Y."/>
            <person name="Shah S."/>
            <person name="Dougan E. K."/>
            <person name="Thang M."/>
            <person name="Chan C."/>
        </authorList>
    </citation>
    <scope>NUCLEOTIDE SEQUENCE [LARGE SCALE GENOMIC DNA]</scope>
</reference>
<dbReference type="Proteomes" id="UP001189429">
    <property type="component" value="Unassembled WGS sequence"/>
</dbReference>
<name>A0ABN9W639_9DINO</name>